<dbReference type="Pfam" id="PF00773">
    <property type="entry name" value="RNB"/>
    <property type="match status" value="1"/>
</dbReference>
<dbReference type="OrthoDB" id="372421at2759"/>
<dbReference type="InterPro" id="IPR012340">
    <property type="entry name" value="NA-bd_OB-fold"/>
</dbReference>
<gene>
    <name evidence="15" type="ORF">D9615_007825</name>
</gene>
<comment type="subcellular location">
    <subcellularLocation>
        <location evidence="1">Nucleus</location>
    </subcellularLocation>
</comment>
<feature type="domain" description="RNB" evidence="14">
    <location>
        <begin position="607"/>
        <end position="941"/>
    </location>
</feature>
<dbReference type="GO" id="GO:0006364">
    <property type="term" value="P:rRNA processing"/>
    <property type="evidence" value="ECO:0007669"/>
    <property type="project" value="UniProtKB-KW"/>
</dbReference>
<dbReference type="Proteomes" id="UP000565441">
    <property type="component" value="Unassembled WGS sequence"/>
</dbReference>
<evidence type="ECO:0000256" key="4">
    <source>
        <dbReference type="ARBA" id="ARBA00022722"/>
    </source>
</evidence>
<dbReference type="PANTHER" id="PTHR23355">
    <property type="entry name" value="RIBONUCLEASE"/>
    <property type="match status" value="1"/>
</dbReference>
<dbReference type="Pfam" id="PF17215">
    <property type="entry name" value="Rrp44_S1"/>
    <property type="match status" value="1"/>
</dbReference>
<keyword evidence="16" id="KW-1185">Reference proteome</keyword>
<evidence type="ECO:0000256" key="10">
    <source>
        <dbReference type="ARBA" id="ARBA00077930"/>
    </source>
</evidence>
<sequence>MCSCLLPPPQGRVQASAGALHCAWEEYQKKDTSLDSRLSRSFAASGTQPSARSRLPPMSITWQFPLARLGHAVDQRFNLSPSPWNCVRSMVEITICKRPRAEAVVTQRKFFKKTARGKVIKVLRERYLRDDVGCGIQGCHYCPGSEDVLPMFGDQNHRLYPNGHFVLPDTNVFLSQMDLVESNLFTPPIILLQTVIEEVRHRSLPLYNRLNALIKMEEKRIWVFYNEYRSLLSYGRRAKHRMTGTTEARIRKATAWYNDHLRVSRAPVRGQATLKLPTVVLMTEDAANRQKAEKAGISCISVRKYVESMDEPTQLLDLLAAEGTNEIEPTKAAAGRQPLYPDYISTATMLAGVKAGELHQGHFNANQYNYLEGSVSVQAFTKPVLLIGRENMNRAVHGDVVVVEVFDEKEWKAPADEVVDQDCESTLKNDDAEDSGEEGDEEGDEVLRREKQVLLSENVKRTSDKQPTGRIVGVVKRNWRAYVCHIDSTSLTSSNATSLSQQTVFATPVSRLLPRIRLRTRQAPTLIGQKILVTIDRWDTTSRYPEGHFVRALGKVESKAAEQESLLLEFEVPYRPFGKAILDCLPPEGDKWVVPPKSAASLEWRDREDMRDLIICSIDPPNCQDIDDALHARHLPNGNIEAGVHIADVSHFVLPDNPMDSEAASRGTTVYLVDKRIDMLPSLLGTNLCSLRPFVERLAFSTIWEMTPDAQIVNVRFTKSVIASKAAFTYEEAQIRKDDPNLQDDLTVGIRLLNSLALKLKEGRMAAGALNLASPEVKIHLDSSESSEPIDVEQKELRETNSLVEEFMLLANISVAKKIQDTFPQTAVLRRHLPPPRTNFEKLQDILMKRKGQALDVTSSGALAASLDRCIDPNEPAFNTLVRIMATRCMLSAEYFCSGSVGRDTFGHYGLASPIYTHFTSPIRRYADVLAHRQLAAAIGYTPLHATLHAKSHVERVLDVVNRRHRMAQMAGRASVEFYVGLALKGRNEKEKEKGHVREEAFVIRTFRNGVGVFVSKLGIEGLVMFKREIRFDADNYTITVPSSTASGADEVTIAVFDKVTVNIEVKKDKNTQRGRVKMILVHPVDSSSM</sequence>
<dbReference type="GO" id="GO:0071031">
    <property type="term" value="P:nuclear mRNA surveillance of mRNA 3'-end processing"/>
    <property type="evidence" value="ECO:0007669"/>
    <property type="project" value="TreeGrafter"/>
</dbReference>
<evidence type="ECO:0000256" key="9">
    <source>
        <dbReference type="ARBA" id="ARBA00023242"/>
    </source>
</evidence>
<evidence type="ECO:0000256" key="3">
    <source>
        <dbReference type="ARBA" id="ARBA00022552"/>
    </source>
</evidence>
<dbReference type="Pfam" id="PF17216">
    <property type="entry name" value="Rrp44_CSD1"/>
    <property type="match status" value="1"/>
</dbReference>
<dbReference type="Gene3D" id="2.40.50.700">
    <property type="match status" value="1"/>
</dbReference>
<dbReference type="Pfam" id="PF13638">
    <property type="entry name" value="PIN_4"/>
    <property type="match status" value="1"/>
</dbReference>
<feature type="domain" description="PIN" evidence="13">
    <location>
        <begin position="164"/>
        <end position="290"/>
    </location>
</feature>
<evidence type="ECO:0000313" key="16">
    <source>
        <dbReference type="Proteomes" id="UP000565441"/>
    </source>
</evidence>
<dbReference type="Gene3D" id="2.40.50.140">
    <property type="entry name" value="Nucleic acid-binding proteins"/>
    <property type="match status" value="1"/>
</dbReference>
<keyword evidence="3" id="KW-0698">rRNA processing</keyword>
<comment type="similarity">
    <text evidence="2 11">Belongs to the RNR ribonuclease family.</text>
</comment>
<dbReference type="InterPro" id="IPR050180">
    <property type="entry name" value="RNR_Ribonuclease"/>
</dbReference>
<accession>A0A8H5H4Y4</accession>
<dbReference type="InterPro" id="IPR041505">
    <property type="entry name" value="Dis3_CSD2"/>
</dbReference>
<feature type="region of interest" description="Disordered" evidence="12">
    <location>
        <begin position="422"/>
        <end position="447"/>
    </location>
</feature>
<evidence type="ECO:0000256" key="12">
    <source>
        <dbReference type="SAM" id="MobiDB-lite"/>
    </source>
</evidence>
<keyword evidence="8" id="KW-0694">RNA-binding</keyword>
<dbReference type="Gene3D" id="2.40.50.690">
    <property type="match status" value="1"/>
</dbReference>
<keyword evidence="9" id="KW-0539">Nucleus</keyword>
<comment type="caution">
    <text evidence="15">The sequence shown here is derived from an EMBL/GenBank/DDBJ whole genome shotgun (WGS) entry which is preliminary data.</text>
</comment>
<dbReference type="InterPro" id="IPR022966">
    <property type="entry name" value="RNase_II/R_CS"/>
</dbReference>
<evidence type="ECO:0000313" key="15">
    <source>
        <dbReference type="EMBL" id="KAF5376706.1"/>
    </source>
</evidence>
<feature type="compositionally biased region" description="Acidic residues" evidence="12">
    <location>
        <begin position="431"/>
        <end position="444"/>
    </location>
</feature>
<proteinExistence type="inferred from homology"/>
<dbReference type="InterPro" id="IPR029060">
    <property type="entry name" value="PIN-like_dom_sf"/>
</dbReference>
<dbReference type="GO" id="GO:0016075">
    <property type="term" value="P:rRNA catabolic process"/>
    <property type="evidence" value="ECO:0007669"/>
    <property type="project" value="TreeGrafter"/>
</dbReference>
<dbReference type="InterPro" id="IPR033771">
    <property type="entry name" value="Rrp44_CSD1"/>
</dbReference>
<dbReference type="InterPro" id="IPR001900">
    <property type="entry name" value="RNase_II/R"/>
</dbReference>
<dbReference type="EMBL" id="JAACJP010000027">
    <property type="protein sequence ID" value="KAF5376706.1"/>
    <property type="molecule type" value="Genomic_DNA"/>
</dbReference>
<dbReference type="InterPro" id="IPR033770">
    <property type="entry name" value="RRP44_S1"/>
</dbReference>
<evidence type="ECO:0000256" key="5">
    <source>
        <dbReference type="ARBA" id="ARBA00022801"/>
    </source>
</evidence>
<dbReference type="AlphaFoldDB" id="A0A8H5H4Y4"/>
<keyword evidence="7" id="KW-0269">Exonuclease</keyword>
<dbReference type="CDD" id="cd09862">
    <property type="entry name" value="PIN_Rrp44-like"/>
    <property type="match status" value="1"/>
</dbReference>
<evidence type="ECO:0000256" key="7">
    <source>
        <dbReference type="ARBA" id="ARBA00022839"/>
    </source>
</evidence>
<evidence type="ECO:0000256" key="2">
    <source>
        <dbReference type="ARBA" id="ARBA00005785"/>
    </source>
</evidence>
<evidence type="ECO:0000256" key="6">
    <source>
        <dbReference type="ARBA" id="ARBA00022835"/>
    </source>
</evidence>
<dbReference type="GO" id="GO:0000175">
    <property type="term" value="F:3'-5'-RNA exonuclease activity"/>
    <property type="evidence" value="ECO:0007669"/>
    <property type="project" value="TreeGrafter"/>
</dbReference>
<keyword evidence="5" id="KW-0378">Hydrolase</keyword>
<keyword evidence="6" id="KW-0271">Exosome</keyword>
<dbReference type="Pfam" id="PF17849">
    <property type="entry name" value="OB_Dis3"/>
    <property type="match status" value="1"/>
</dbReference>
<dbReference type="SUPFAM" id="SSF88723">
    <property type="entry name" value="PIN domain-like"/>
    <property type="match status" value="1"/>
</dbReference>
<dbReference type="SMART" id="SM00670">
    <property type="entry name" value="PINc"/>
    <property type="match status" value="1"/>
</dbReference>
<dbReference type="GO" id="GO:0000176">
    <property type="term" value="C:nuclear exosome (RNase complex)"/>
    <property type="evidence" value="ECO:0007669"/>
    <property type="project" value="UniProtKB-ARBA"/>
</dbReference>
<evidence type="ECO:0000259" key="14">
    <source>
        <dbReference type="SMART" id="SM00955"/>
    </source>
</evidence>
<keyword evidence="4" id="KW-0540">Nuclease</keyword>
<evidence type="ECO:0000256" key="1">
    <source>
        <dbReference type="ARBA" id="ARBA00004123"/>
    </source>
</evidence>
<dbReference type="PANTHER" id="PTHR23355:SF35">
    <property type="entry name" value="EXOSOME COMPLEX EXONUCLEASE RRP44"/>
    <property type="match status" value="1"/>
</dbReference>
<protein>
    <recommendedName>
        <fullName evidence="10">Ribosomal RNA-processing protein 44</fullName>
    </recommendedName>
</protein>
<evidence type="ECO:0000256" key="8">
    <source>
        <dbReference type="ARBA" id="ARBA00022884"/>
    </source>
</evidence>
<dbReference type="GO" id="GO:0000177">
    <property type="term" value="C:cytoplasmic exosome (RNase complex)"/>
    <property type="evidence" value="ECO:0007669"/>
    <property type="project" value="TreeGrafter"/>
</dbReference>
<organism evidence="15 16">
    <name type="scientific">Tricholomella constricta</name>
    <dbReference type="NCBI Taxonomy" id="117010"/>
    <lineage>
        <taxon>Eukaryota</taxon>
        <taxon>Fungi</taxon>
        <taxon>Dikarya</taxon>
        <taxon>Basidiomycota</taxon>
        <taxon>Agaricomycotina</taxon>
        <taxon>Agaricomycetes</taxon>
        <taxon>Agaricomycetidae</taxon>
        <taxon>Agaricales</taxon>
        <taxon>Tricholomatineae</taxon>
        <taxon>Lyophyllaceae</taxon>
        <taxon>Tricholomella</taxon>
    </lineage>
</organism>
<evidence type="ECO:0000259" key="13">
    <source>
        <dbReference type="SMART" id="SM00670"/>
    </source>
</evidence>
<dbReference type="Gene3D" id="3.40.50.1010">
    <property type="entry name" value="5'-nuclease"/>
    <property type="match status" value="1"/>
</dbReference>
<reference evidence="15 16" key="1">
    <citation type="journal article" date="2020" name="ISME J.">
        <title>Uncovering the hidden diversity of litter-decomposition mechanisms in mushroom-forming fungi.</title>
        <authorList>
            <person name="Floudas D."/>
            <person name="Bentzer J."/>
            <person name="Ahren D."/>
            <person name="Johansson T."/>
            <person name="Persson P."/>
            <person name="Tunlid A."/>
        </authorList>
    </citation>
    <scope>NUCLEOTIDE SEQUENCE [LARGE SCALE GENOMIC DNA]</scope>
    <source>
        <strain evidence="15 16">CBS 661.87</strain>
    </source>
</reference>
<dbReference type="FunFam" id="2.40.50.700:FF:000001">
    <property type="entry name" value="Exosome complex exonuclease exoribonuclease (Rrp44)"/>
    <property type="match status" value="1"/>
</dbReference>
<dbReference type="SMART" id="SM00955">
    <property type="entry name" value="RNB"/>
    <property type="match status" value="1"/>
</dbReference>
<dbReference type="PROSITE" id="PS01175">
    <property type="entry name" value="RIBONUCLEASE_II"/>
    <property type="match status" value="1"/>
</dbReference>
<evidence type="ECO:0000256" key="11">
    <source>
        <dbReference type="RuleBase" id="RU003901"/>
    </source>
</evidence>
<dbReference type="SUPFAM" id="SSF50249">
    <property type="entry name" value="Nucleic acid-binding proteins"/>
    <property type="match status" value="3"/>
</dbReference>
<name>A0A8H5H4Y4_9AGAR</name>
<dbReference type="GO" id="GO:0004519">
    <property type="term" value="F:endonuclease activity"/>
    <property type="evidence" value="ECO:0007669"/>
    <property type="project" value="TreeGrafter"/>
</dbReference>
<dbReference type="InterPro" id="IPR002716">
    <property type="entry name" value="PIN_dom"/>
</dbReference>
<dbReference type="GO" id="GO:0003723">
    <property type="term" value="F:RNA binding"/>
    <property type="evidence" value="ECO:0007669"/>
    <property type="project" value="UniProtKB-KW"/>
</dbReference>